<dbReference type="Proteomes" id="UP000701698">
    <property type="component" value="Unassembled WGS sequence"/>
</dbReference>
<evidence type="ECO:0000313" key="3">
    <source>
        <dbReference type="EMBL" id="MCA9390509.1"/>
    </source>
</evidence>
<dbReference type="Pfam" id="PF09834">
    <property type="entry name" value="DUF2061"/>
    <property type="match status" value="1"/>
</dbReference>
<feature type="transmembrane region" description="Helical" evidence="1">
    <location>
        <begin position="36"/>
        <end position="53"/>
    </location>
</feature>
<comment type="caution">
    <text evidence="3">The sequence shown here is derived from an EMBL/GenBank/DDBJ whole genome shotgun (WGS) entry which is preliminary data.</text>
</comment>
<dbReference type="AlphaFoldDB" id="A0A955LHI4"/>
<sequence>METKKRSFIKSITWRITVIITESIILFSITKEPFTTATFVGIKNGIVFVLYYLHERVWDKSDYGRG</sequence>
<organism evidence="3 4">
    <name type="scientific">candidate division WWE3 bacterium</name>
    <dbReference type="NCBI Taxonomy" id="2053526"/>
    <lineage>
        <taxon>Bacteria</taxon>
        <taxon>Katanobacteria</taxon>
    </lineage>
</organism>
<proteinExistence type="predicted"/>
<feature type="transmembrane region" description="Helical" evidence="1">
    <location>
        <begin position="12"/>
        <end position="30"/>
    </location>
</feature>
<reference evidence="3" key="2">
    <citation type="journal article" date="2021" name="Microbiome">
        <title>Successional dynamics and alternative stable states in a saline activated sludge microbial community over 9 years.</title>
        <authorList>
            <person name="Wang Y."/>
            <person name="Ye J."/>
            <person name="Ju F."/>
            <person name="Liu L."/>
            <person name="Boyd J.A."/>
            <person name="Deng Y."/>
            <person name="Parks D.H."/>
            <person name="Jiang X."/>
            <person name="Yin X."/>
            <person name="Woodcroft B.J."/>
            <person name="Tyson G.W."/>
            <person name="Hugenholtz P."/>
            <person name="Polz M.F."/>
            <person name="Zhang T."/>
        </authorList>
    </citation>
    <scope>NUCLEOTIDE SEQUENCE</scope>
    <source>
        <strain evidence="3">HKST-UBA01</strain>
    </source>
</reference>
<feature type="domain" description="DUF2061" evidence="2">
    <location>
        <begin position="9"/>
        <end position="59"/>
    </location>
</feature>
<dbReference type="EMBL" id="JAGQKX010000115">
    <property type="protein sequence ID" value="MCA9390509.1"/>
    <property type="molecule type" value="Genomic_DNA"/>
</dbReference>
<keyword evidence="1" id="KW-1133">Transmembrane helix</keyword>
<gene>
    <name evidence="3" type="ORF">KC571_03835</name>
</gene>
<accession>A0A955LHI4</accession>
<evidence type="ECO:0000256" key="1">
    <source>
        <dbReference type="SAM" id="Phobius"/>
    </source>
</evidence>
<evidence type="ECO:0000313" key="4">
    <source>
        <dbReference type="Proteomes" id="UP000701698"/>
    </source>
</evidence>
<name>A0A955LHI4_UNCKA</name>
<keyword evidence="1" id="KW-0472">Membrane</keyword>
<reference evidence="3" key="1">
    <citation type="submission" date="2020-04" db="EMBL/GenBank/DDBJ databases">
        <authorList>
            <person name="Zhang T."/>
        </authorList>
    </citation>
    <scope>NUCLEOTIDE SEQUENCE</scope>
    <source>
        <strain evidence="3">HKST-UBA01</strain>
    </source>
</reference>
<evidence type="ECO:0000259" key="2">
    <source>
        <dbReference type="Pfam" id="PF09834"/>
    </source>
</evidence>
<keyword evidence="1" id="KW-0812">Transmembrane</keyword>
<protein>
    <submittedName>
        <fullName evidence="3">DUF2061 domain-containing protein</fullName>
    </submittedName>
</protein>
<dbReference type="InterPro" id="IPR018638">
    <property type="entry name" value="DUF2061_membrane"/>
</dbReference>